<dbReference type="Proteomes" id="UP001178507">
    <property type="component" value="Unassembled WGS sequence"/>
</dbReference>
<feature type="compositionally biased region" description="Basic and acidic residues" evidence="1">
    <location>
        <begin position="1"/>
        <end position="13"/>
    </location>
</feature>
<keyword evidence="3" id="KW-1185">Reference proteome</keyword>
<reference evidence="2" key="1">
    <citation type="submission" date="2023-08" db="EMBL/GenBank/DDBJ databases">
        <authorList>
            <person name="Chen Y."/>
            <person name="Shah S."/>
            <person name="Dougan E. K."/>
            <person name="Thang M."/>
            <person name="Chan C."/>
        </authorList>
    </citation>
    <scope>NUCLEOTIDE SEQUENCE</scope>
</reference>
<evidence type="ECO:0000256" key="1">
    <source>
        <dbReference type="SAM" id="MobiDB-lite"/>
    </source>
</evidence>
<comment type="caution">
    <text evidence="2">The sequence shown here is derived from an EMBL/GenBank/DDBJ whole genome shotgun (WGS) entry which is preliminary data.</text>
</comment>
<evidence type="ECO:0000313" key="2">
    <source>
        <dbReference type="EMBL" id="CAJ1406352.1"/>
    </source>
</evidence>
<organism evidence="2 3">
    <name type="scientific">Effrenium voratum</name>
    <dbReference type="NCBI Taxonomy" id="2562239"/>
    <lineage>
        <taxon>Eukaryota</taxon>
        <taxon>Sar</taxon>
        <taxon>Alveolata</taxon>
        <taxon>Dinophyceae</taxon>
        <taxon>Suessiales</taxon>
        <taxon>Symbiodiniaceae</taxon>
        <taxon>Effrenium</taxon>
    </lineage>
</organism>
<dbReference type="AlphaFoldDB" id="A0AA36JHL3"/>
<protein>
    <submittedName>
        <fullName evidence="2">Uncharacterized protein</fullName>
    </submittedName>
</protein>
<evidence type="ECO:0000313" key="3">
    <source>
        <dbReference type="Proteomes" id="UP001178507"/>
    </source>
</evidence>
<name>A0AA36JHL3_9DINO</name>
<accession>A0AA36JHL3</accession>
<proteinExistence type="predicted"/>
<feature type="region of interest" description="Disordered" evidence="1">
    <location>
        <begin position="1"/>
        <end position="34"/>
    </location>
</feature>
<dbReference type="EMBL" id="CAUJNA010003626">
    <property type="protein sequence ID" value="CAJ1406352.1"/>
    <property type="molecule type" value="Genomic_DNA"/>
</dbReference>
<gene>
    <name evidence="2" type="ORF">EVOR1521_LOCUS28338</name>
</gene>
<sequence>MRHLKGDAADHQHPGGAPSDAFREESHQMPLLESPRNNLCGGGCLVAGTAFEGLEPETPSSVGASEADWLRAKREEDEEYLLYLKSQSADGVPLVKL</sequence>